<accession>A0A1M6CTT4</accession>
<dbReference type="RefSeq" id="WP_156337821.1">
    <property type="nucleotide sequence ID" value="NZ_FQXU01000017.1"/>
</dbReference>
<organism evidence="1 2">
    <name type="scientific">Clostridium intestinale DSM 6191</name>
    <dbReference type="NCBI Taxonomy" id="1121320"/>
    <lineage>
        <taxon>Bacteria</taxon>
        <taxon>Bacillati</taxon>
        <taxon>Bacillota</taxon>
        <taxon>Clostridia</taxon>
        <taxon>Eubacteriales</taxon>
        <taxon>Clostridiaceae</taxon>
        <taxon>Clostridium</taxon>
    </lineage>
</organism>
<evidence type="ECO:0000313" key="2">
    <source>
        <dbReference type="Proteomes" id="UP000184241"/>
    </source>
</evidence>
<gene>
    <name evidence="1" type="ORF">SAMN02745941_04116</name>
</gene>
<dbReference type="AlphaFoldDB" id="A0A1M6CTT4"/>
<proteinExistence type="predicted"/>
<reference evidence="1 2" key="1">
    <citation type="submission" date="2016-11" db="EMBL/GenBank/DDBJ databases">
        <authorList>
            <person name="Jaros S."/>
            <person name="Januszkiewicz K."/>
            <person name="Wedrychowicz H."/>
        </authorList>
    </citation>
    <scope>NUCLEOTIDE SEQUENCE [LARGE SCALE GENOMIC DNA]</scope>
    <source>
        <strain evidence="1 2">DSM 6191</strain>
    </source>
</reference>
<sequence length="53" mass="6351">MGKKEEIEVMREILNKLIININFLNKSDRDILQEISEKMDKLIVDYLQESKIE</sequence>
<protein>
    <recommendedName>
        <fullName evidence="3">Spo0E like sporulation regulatory protein</fullName>
    </recommendedName>
</protein>
<dbReference type="Proteomes" id="UP000184241">
    <property type="component" value="Unassembled WGS sequence"/>
</dbReference>
<name>A0A1M6CTT4_9CLOT</name>
<evidence type="ECO:0008006" key="3">
    <source>
        <dbReference type="Google" id="ProtNLM"/>
    </source>
</evidence>
<dbReference type="EMBL" id="FQXU01000017">
    <property type="protein sequence ID" value="SHI64303.1"/>
    <property type="molecule type" value="Genomic_DNA"/>
</dbReference>
<evidence type="ECO:0000313" key="1">
    <source>
        <dbReference type="EMBL" id="SHI64303.1"/>
    </source>
</evidence>